<dbReference type="Pfam" id="PF00749">
    <property type="entry name" value="tRNA-synt_1c"/>
    <property type="match status" value="1"/>
</dbReference>
<keyword evidence="3 7" id="KW-0547">Nucleotide-binding</keyword>
<evidence type="ECO:0000313" key="12">
    <source>
        <dbReference type="Proteomes" id="UP000255279"/>
    </source>
</evidence>
<dbReference type="GO" id="GO:0004818">
    <property type="term" value="F:glutamate-tRNA ligase activity"/>
    <property type="evidence" value="ECO:0007669"/>
    <property type="project" value="TreeGrafter"/>
</dbReference>
<evidence type="ECO:0000256" key="1">
    <source>
        <dbReference type="ARBA" id="ARBA00022598"/>
    </source>
</evidence>
<evidence type="ECO:0000256" key="7">
    <source>
        <dbReference type="RuleBase" id="RU363037"/>
    </source>
</evidence>
<keyword evidence="1 7" id="KW-0436">Ligase</keyword>
<accession>A0A1T0A0J3</accession>
<dbReference type="InterPro" id="IPR049940">
    <property type="entry name" value="GluQ/Sye"/>
</dbReference>
<evidence type="ECO:0000256" key="4">
    <source>
        <dbReference type="ARBA" id="ARBA00022833"/>
    </source>
</evidence>
<dbReference type="InterPro" id="IPR000924">
    <property type="entry name" value="Glu/Gln-tRNA-synth"/>
</dbReference>
<reference evidence="10 12" key="2">
    <citation type="submission" date="2018-06" db="EMBL/GenBank/DDBJ databases">
        <authorList>
            <consortium name="Pathogen Informatics"/>
            <person name="Doyle S."/>
        </authorList>
    </citation>
    <scope>NUCLEOTIDE SEQUENCE [LARGE SCALE GENOMIC DNA]</scope>
    <source>
        <strain evidence="10 12">NCTC10293</strain>
    </source>
</reference>
<dbReference type="GO" id="GO:0006424">
    <property type="term" value="P:glutamyl-tRNA aminoacylation"/>
    <property type="evidence" value="ECO:0007669"/>
    <property type="project" value="TreeGrafter"/>
</dbReference>
<dbReference type="GO" id="GO:0005829">
    <property type="term" value="C:cytosol"/>
    <property type="evidence" value="ECO:0007669"/>
    <property type="project" value="TreeGrafter"/>
</dbReference>
<dbReference type="InterPro" id="IPR020058">
    <property type="entry name" value="Glu/Gln-tRNA-synth_Ib_cat-dom"/>
</dbReference>
<dbReference type="AlphaFoldDB" id="A0A1T0A0J3"/>
<reference evidence="9 11" key="1">
    <citation type="submission" date="2017-02" db="EMBL/GenBank/DDBJ databases">
        <title>Draft genome sequence of Moraxella caviae CCUG 355 type strain.</title>
        <authorList>
            <person name="Engstrom-Jakobsson H."/>
            <person name="Salva-Serra F."/>
            <person name="Thorell K."/>
            <person name="Gonzales-Siles L."/>
            <person name="Karlsson R."/>
            <person name="Boulund F."/>
            <person name="Engstrand L."/>
            <person name="Moore E."/>
        </authorList>
    </citation>
    <scope>NUCLEOTIDE SEQUENCE [LARGE SCALE GENOMIC DNA]</scope>
    <source>
        <strain evidence="9 11">CCUG 355</strain>
    </source>
</reference>
<feature type="domain" description="Glutamyl/glutaminyl-tRNA synthetase class Ib catalytic" evidence="8">
    <location>
        <begin position="9"/>
        <end position="294"/>
    </location>
</feature>
<dbReference type="InterPro" id="IPR014729">
    <property type="entry name" value="Rossmann-like_a/b/a_fold"/>
</dbReference>
<dbReference type="SUPFAM" id="SSF52374">
    <property type="entry name" value="Nucleotidylyl transferase"/>
    <property type="match status" value="1"/>
</dbReference>
<dbReference type="NCBIfam" id="NF004314">
    <property type="entry name" value="PRK05710.1-3"/>
    <property type="match status" value="1"/>
</dbReference>
<keyword evidence="7" id="KW-0648">Protein biosynthesis</keyword>
<dbReference type="PANTHER" id="PTHR43311:SF1">
    <property type="entry name" value="GLUTAMYL-Q TRNA(ASP) SYNTHETASE"/>
    <property type="match status" value="1"/>
</dbReference>
<evidence type="ECO:0000256" key="3">
    <source>
        <dbReference type="ARBA" id="ARBA00022741"/>
    </source>
</evidence>
<gene>
    <name evidence="10" type="primary">gluQ</name>
    <name evidence="9" type="ORF">B0181_07335</name>
    <name evidence="10" type="ORF">NCTC10293_01440</name>
</gene>
<evidence type="ECO:0000256" key="6">
    <source>
        <dbReference type="ARBA" id="ARBA00023146"/>
    </source>
</evidence>
<dbReference type="EC" id="6.1.1.-" evidence="10"/>
<dbReference type="PRINTS" id="PR00987">
    <property type="entry name" value="TRNASYNTHGLU"/>
</dbReference>
<dbReference type="Gene3D" id="3.40.50.620">
    <property type="entry name" value="HUPs"/>
    <property type="match status" value="1"/>
</dbReference>
<keyword evidence="5 7" id="KW-0067">ATP-binding</keyword>
<evidence type="ECO:0000259" key="8">
    <source>
        <dbReference type="Pfam" id="PF00749"/>
    </source>
</evidence>
<dbReference type="Proteomes" id="UP000190435">
    <property type="component" value="Unassembled WGS sequence"/>
</dbReference>
<name>A0A1T0A0J3_9GAMM</name>
<dbReference type="EMBL" id="MUXU01000040">
    <property type="protein sequence ID" value="OOR89263.1"/>
    <property type="molecule type" value="Genomic_DNA"/>
</dbReference>
<evidence type="ECO:0000313" key="11">
    <source>
        <dbReference type="Proteomes" id="UP000190435"/>
    </source>
</evidence>
<keyword evidence="11" id="KW-1185">Reference proteome</keyword>
<evidence type="ECO:0000256" key="2">
    <source>
        <dbReference type="ARBA" id="ARBA00022723"/>
    </source>
</evidence>
<proteinExistence type="inferred from homology"/>
<comment type="similarity">
    <text evidence="7">Belongs to the class-I aminoacyl-tRNA synthetase family.</text>
</comment>
<evidence type="ECO:0000313" key="10">
    <source>
        <dbReference type="EMBL" id="STZ13861.1"/>
    </source>
</evidence>
<dbReference type="GO" id="GO:0005524">
    <property type="term" value="F:ATP binding"/>
    <property type="evidence" value="ECO:0007669"/>
    <property type="project" value="UniProtKB-KW"/>
</dbReference>
<dbReference type="RefSeq" id="WP_078276861.1">
    <property type="nucleotide sequence ID" value="NZ_CAACXO010000021.1"/>
</dbReference>
<dbReference type="EMBL" id="UGQE01000004">
    <property type="protein sequence ID" value="STZ13861.1"/>
    <property type="molecule type" value="Genomic_DNA"/>
</dbReference>
<dbReference type="OrthoDB" id="9807503at2"/>
<protein>
    <submittedName>
        <fullName evidence="10">Glutamyl-Q tRNA(Asp) synthetase</fullName>
        <ecNumber evidence="10">6.1.1.-</ecNumber>
    </submittedName>
    <submittedName>
        <fullName evidence="9">tRNA glutamyl-Q(34) synthetase GluQRS</fullName>
    </submittedName>
</protein>
<organism evidence="9 11">
    <name type="scientific">Moraxella caviae</name>
    <dbReference type="NCBI Taxonomy" id="34060"/>
    <lineage>
        <taxon>Bacteria</taxon>
        <taxon>Pseudomonadati</taxon>
        <taxon>Pseudomonadota</taxon>
        <taxon>Gammaproteobacteria</taxon>
        <taxon>Moraxellales</taxon>
        <taxon>Moraxellaceae</taxon>
        <taxon>Moraxella</taxon>
    </lineage>
</organism>
<dbReference type="Proteomes" id="UP000255279">
    <property type="component" value="Unassembled WGS sequence"/>
</dbReference>
<dbReference type="STRING" id="34060.B0181_07335"/>
<keyword evidence="6 7" id="KW-0030">Aminoacyl-tRNA synthetase</keyword>
<evidence type="ECO:0000313" key="9">
    <source>
        <dbReference type="EMBL" id="OOR89263.1"/>
    </source>
</evidence>
<keyword evidence="2" id="KW-0479">Metal-binding</keyword>
<evidence type="ECO:0000256" key="5">
    <source>
        <dbReference type="ARBA" id="ARBA00022840"/>
    </source>
</evidence>
<dbReference type="PANTHER" id="PTHR43311">
    <property type="entry name" value="GLUTAMATE--TRNA LIGASE"/>
    <property type="match status" value="1"/>
</dbReference>
<sequence>MARAVPIGRFAPSPTGRLHLGSLTTAVASFCHIKSLGGQWLLRIEDVDFERCKNEYSESMLHDLTKLGLHWDGDVVYQSARQAIYDEFLTGVLHPISYVCRCSRKTLADFAKTHPKSVRTATLDTALSALSDTPNLNAPLIYPRLCLPKNDKTYRPNTQDKLRLVLDDVLGGFYDGLQGMIWDNPTKSLGDVVVKRQNGAINYILACAIDDGLQGVTHVMRGLDILPMTVAQFRLQESCRLPTPDAYFHLPLIHNPDGQKLSKQNLALPIDSTRPSVLLLEALKRLGQPTDDAMQHSSPEEILAFAIKHWTHAPLMRRQSLGVAQ</sequence>
<keyword evidence="4" id="KW-0862">Zinc</keyword>